<dbReference type="GO" id="GO:0016020">
    <property type="term" value="C:membrane"/>
    <property type="evidence" value="ECO:0007669"/>
    <property type="project" value="TreeGrafter"/>
</dbReference>
<proteinExistence type="predicted"/>
<dbReference type="STRING" id="767519.SAMN05216559_0108"/>
<dbReference type="OrthoDB" id="111592at2157"/>
<evidence type="ECO:0000259" key="2">
    <source>
        <dbReference type="Pfam" id="PF00561"/>
    </source>
</evidence>
<gene>
    <name evidence="3" type="ORF">SAMN05216559_0108</name>
</gene>
<dbReference type="AlphaFoldDB" id="A0A1I6K2W9"/>
<organism evidence="3 4">
    <name type="scientific">Halomicrobium zhouii</name>
    <dbReference type="NCBI Taxonomy" id="767519"/>
    <lineage>
        <taxon>Archaea</taxon>
        <taxon>Methanobacteriati</taxon>
        <taxon>Methanobacteriota</taxon>
        <taxon>Stenosarchaea group</taxon>
        <taxon>Halobacteria</taxon>
        <taxon>Halobacteriales</taxon>
        <taxon>Haloarculaceae</taxon>
        <taxon>Halomicrobium</taxon>
    </lineage>
</organism>
<dbReference type="Pfam" id="PF00561">
    <property type="entry name" value="Abhydrolase_1"/>
    <property type="match status" value="1"/>
</dbReference>
<reference evidence="3 4" key="1">
    <citation type="submission" date="2016-10" db="EMBL/GenBank/DDBJ databases">
        <authorList>
            <person name="de Groot N.N."/>
        </authorList>
    </citation>
    <scope>NUCLEOTIDE SEQUENCE [LARGE SCALE GENOMIC DNA]</scope>
    <source>
        <strain evidence="3 4">CGMCC 1.10457</strain>
    </source>
</reference>
<keyword evidence="4" id="KW-1185">Reference proteome</keyword>
<dbReference type="GO" id="GO:0016787">
    <property type="term" value="F:hydrolase activity"/>
    <property type="evidence" value="ECO:0007669"/>
    <property type="project" value="UniProtKB-KW"/>
</dbReference>
<dbReference type="Proteomes" id="UP000199062">
    <property type="component" value="Unassembled WGS sequence"/>
</dbReference>
<sequence>MPSVDRNGTRLHYDVDGTGPTVAFIGDVGAGAWLWGWQQPALAGPYETLVWDLRGTGRSDAPPGPYDVATLVNDLEAVLSDHSVADVHLVGAGLGGMVALAYAHRYNRANSLTLLGTAANGDAVTDRLSTLRAAPDDPEALRASLDAAFAADLADYPDVVDQITEWRAEDDAALDGWDAQAAAMREFEAPPLYEVTLPSLVMHGVEDVIVPASAGESLAEDLPRGDYQAVEGGHWCFIEESAAVSDALVRWLDEQTDDR</sequence>
<dbReference type="PRINTS" id="PR00111">
    <property type="entry name" value="ABHYDROLASE"/>
</dbReference>
<evidence type="ECO:0000313" key="4">
    <source>
        <dbReference type="Proteomes" id="UP000199062"/>
    </source>
</evidence>
<dbReference type="InterPro" id="IPR050266">
    <property type="entry name" value="AB_hydrolase_sf"/>
</dbReference>
<evidence type="ECO:0000313" key="3">
    <source>
        <dbReference type="EMBL" id="SFR85569.1"/>
    </source>
</evidence>
<dbReference type="EMBL" id="FOZK01000001">
    <property type="protein sequence ID" value="SFR85569.1"/>
    <property type="molecule type" value="Genomic_DNA"/>
</dbReference>
<feature type="domain" description="AB hydrolase-1" evidence="2">
    <location>
        <begin position="35"/>
        <end position="240"/>
    </location>
</feature>
<dbReference type="Gene3D" id="3.40.50.1820">
    <property type="entry name" value="alpha/beta hydrolase"/>
    <property type="match status" value="1"/>
</dbReference>
<dbReference type="PANTHER" id="PTHR43798">
    <property type="entry name" value="MONOACYLGLYCEROL LIPASE"/>
    <property type="match status" value="1"/>
</dbReference>
<keyword evidence="1" id="KW-0378">Hydrolase</keyword>
<dbReference type="InterPro" id="IPR029058">
    <property type="entry name" value="AB_hydrolase_fold"/>
</dbReference>
<dbReference type="SUPFAM" id="SSF53474">
    <property type="entry name" value="alpha/beta-Hydrolases"/>
    <property type="match status" value="1"/>
</dbReference>
<name>A0A1I6K2W9_9EURY</name>
<accession>A0A1I6K2W9</accession>
<dbReference type="PANTHER" id="PTHR43798:SF31">
    <property type="entry name" value="AB HYDROLASE SUPERFAMILY PROTEIN YCLE"/>
    <property type="match status" value="1"/>
</dbReference>
<dbReference type="InterPro" id="IPR000073">
    <property type="entry name" value="AB_hydrolase_1"/>
</dbReference>
<dbReference type="RefSeq" id="WP_089812868.1">
    <property type="nucleotide sequence ID" value="NZ_FOZK01000001.1"/>
</dbReference>
<protein>
    <submittedName>
        <fullName evidence="3">Pimeloyl-ACP methyl ester carboxylesterase</fullName>
    </submittedName>
</protein>
<evidence type="ECO:0000256" key="1">
    <source>
        <dbReference type="ARBA" id="ARBA00022801"/>
    </source>
</evidence>